<dbReference type="EMBL" id="JJMP01000001">
    <property type="protein sequence ID" value="RYC53378.1"/>
    <property type="molecule type" value="Genomic_DNA"/>
</dbReference>
<dbReference type="AlphaFoldDB" id="A0A444VRE1"/>
<evidence type="ECO:0000313" key="1">
    <source>
        <dbReference type="EMBL" id="RYC53378.1"/>
    </source>
</evidence>
<dbReference type="Proteomes" id="UP000290261">
    <property type="component" value="Unassembled WGS sequence"/>
</dbReference>
<name>A0A444VRE1_9FLAO</name>
<evidence type="ECO:0000313" key="2">
    <source>
        <dbReference type="Proteomes" id="UP000290261"/>
    </source>
</evidence>
<proteinExistence type="predicted"/>
<keyword evidence="2" id="KW-1185">Reference proteome</keyword>
<organism evidence="1 2">
    <name type="scientific">Flagellimonas olearia</name>
    <dbReference type="NCBI Taxonomy" id="552546"/>
    <lineage>
        <taxon>Bacteria</taxon>
        <taxon>Pseudomonadati</taxon>
        <taxon>Bacteroidota</taxon>
        <taxon>Flavobacteriia</taxon>
        <taxon>Flavobacteriales</taxon>
        <taxon>Flavobacteriaceae</taxon>
        <taxon>Flagellimonas</taxon>
    </lineage>
</organism>
<accession>A0A444VRE1</accession>
<reference evidence="1 2" key="1">
    <citation type="submission" date="2014-04" db="EMBL/GenBank/DDBJ databases">
        <title>Whole genome of Muricauda olearia.</title>
        <authorList>
            <person name="Zhang X.-H."/>
            <person name="Tang K."/>
        </authorList>
    </citation>
    <scope>NUCLEOTIDE SEQUENCE [LARGE SCALE GENOMIC DNA]</scope>
    <source>
        <strain evidence="1 2">Th120</strain>
    </source>
</reference>
<sequence>MKITKTLILTYFAIISNLGHGQQQNGPHRSEYYAVLPFWESPYQPVKGGYPITKEEAMHRINLKVDYNTNNQVIATHVRIGEEYKEFEGRFGNLNINAPHTKIIHSPDKEVHHFFDRFGNQISVMGNVYAKIYEKDGLGRNRSLTFTDVHGEPATDWFGVVRYQWSHQPNGSLIEERLDSNGELVPLRGDFQFLRTRMTFDGQGYFGTLENIDAEGNLVNTDNGAAFFKYYYDSQGRFDRWEVFDANGKPTIGPSHTAGEQNVWDGYDLQDIVFFDEEKNPATHWSGAERWHFETDGSGNVTILEFQDGDGNPKNANGGYSKYVAEWTADGKHLLSETYLDEKGLKAVHKISGVHRVEYVRNPSGLILEKRYLDKEQNLMNRKDNGVALEKKRYDVNHALITTELFDVDGNRIQNP</sequence>
<protein>
    <submittedName>
        <fullName evidence="1">Uncharacterized protein</fullName>
    </submittedName>
</protein>
<dbReference type="RefSeq" id="WP_129653053.1">
    <property type="nucleotide sequence ID" value="NZ_ML142907.1"/>
</dbReference>
<gene>
    <name evidence="1" type="ORF">DN53_03930</name>
</gene>
<comment type="caution">
    <text evidence="1">The sequence shown here is derived from an EMBL/GenBank/DDBJ whole genome shotgun (WGS) entry which is preliminary data.</text>
</comment>